<evidence type="ECO:0000256" key="5">
    <source>
        <dbReference type="ARBA" id="ARBA00023136"/>
    </source>
</evidence>
<dbReference type="AlphaFoldDB" id="A0A935IW71"/>
<dbReference type="CDD" id="cd06580">
    <property type="entry name" value="TM_PBP1_transp_TpRbsC_like"/>
    <property type="match status" value="1"/>
</dbReference>
<evidence type="ECO:0000256" key="3">
    <source>
        <dbReference type="ARBA" id="ARBA00022692"/>
    </source>
</evidence>
<dbReference type="PANTHER" id="PTHR43370">
    <property type="entry name" value="SUGAR ABC TRANSPORTER INTEGRAL MEMBRANE PROTEIN-RELATED"/>
    <property type="match status" value="1"/>
</dbReference>
<evidence type="ECO:0000256" key="4">
    <source>
        <dbReference type="ARBA" id="ARBA00022989"/>
    </source>
</evidence>
<dbReference type="InterPro" id="IPR001851">
    <property type="entry name" value="ABC_transp_permease"/>
</dbReference>
<keyword evidence="2" id="KW-1003">Cell membrane</keyword>
<comment type="caution">
    <text evidence="7">The sequence shown here is derived from an EMBL/GenBank/DDBJ whole genome shotgun (WGS) entry which is preliminary data.</text>
</comment>
<protein>
    <submittedName>
        <fullName evidence="7">ABC transporter permease</fullName>
    </submittedName>
</protein>
<feature type="transmembrane region" description="Helical" evidence="6">
    <location>
        <begin position="359"/>
        <end position="376"/>
    </location>
</feature>
<sequence>MSTSTASAPTATTVARRARRNRLLLLAGLGLVALSITRVISGEGVLTASGTINAMVWLTLPVALAGLGGLISERAGVVNIGLEGMMMLGVWGAGFAGWRWGPLAALVAALIGGALGGLLHALATVTFGVDHIVSGVAINLLAAGTVRFLSELTFTPSTGGGPTQSPPMSGNIPTFDIPVLASGPDVLGSVERTGIPVLADAAGVLRGLMVGITPYELLGLAMFPLTAYLLWRTALGLRLRSAGENPWAAESLGVNVVRVKYLAVVWGGALAGLGGLFLVMFTGSYREGMTNGRGYIGLAAMIFGNWRPGGLAAGATLFGYADAVRLRSQNSLAVLALFIFAGIVVIALGVLWLRRGRRLPGAIFIGIGVTFLLGYLGLDSLPNEVTTLTPYIVTLVVLSVSSQNLRMPKADGMVYRKGEGH</sequence>
<feature type="transmembrane region" description="Helical" evidence="6">
    <location>
        <begin position="51"/>
        <end position="70"/>
    </location>
</feature>
<gene>
    <name evidence="7" type="ORF">IPI13_11965</name>
    <name evidence="8" type="ORF">IPP00_09250</name>
</gene>
<organism evidence="7 9">
    <name type="scientific">Candidatus Phosphoribacter hodrii</name>
    <dbReference type="NCBI Taxonomy" id="2953743"/>
    <lineage>
        <taxon>Bacteria</taxon>
        <taxon>Bacillati</taxon>
        <taxon>Actinomycetota</taxon>
        <taxon>Actinomycetes</taxon>
        <taxon>Micrococcales</taxon>
        <taxon>Dermatophilaceae</taxon>
        <taxon>Candidatus Phosphoribacter</taxon>
    </lineage>
</organism>
<keyword evidence="5 6" id="KW-0472">Membrane</keyword>
<evidence type="ECO:0000313" key="7">
    <source>
        <dbReference type="EMBL" id="MBK7273843.1"/>
    </source>
</evidence>
<dbReference type="PANTHER" id="PTHR43370:SF1">
    <property type="entry name" value="GUANOSINE ABC TRANSPORTER PERMEASE PROTEIN NUPQ"/>
    <property type="match status" value="1"/>
</dbReference>
<reference evidence="7 9" key="1">
    <citation type="submission" date="2020-10" db="EMBL/GenBank/DDBJ databases">
        <title>Connecting structure to function with the recovery of over 1000 high-quality activated sludge metagenome-assembled genomes encoding full-length rRNA genes using long-read sequencing.</title>
        <authorList>
            <person name="Singleton C.M."/>
            <person name="Petriglieri F."/>
            <person name="Kristensen J.M."/>
            <person name="Kirkegaard R.H."/>
            <person name="Michaelsen T.Y."/>
            <person name="Andersen M.H."/>
            <person name="Karst S.M."/>
            <person name="Dueholm M.S."/>
            <person name="Nielsen P.H."/>
            <person name="Albertsen M."/>
        </authorList>
    </citation>
    <scope>NUCLEOTIDE SEQUENCE [LARGE SCALE GENOMIC DNA]</scope>
    <source>
        <strain evidence="7">Ega_18-Q3-R5-49_MAXAC.001</strain>
        <strain evidence="8">Ribe_18-Q3-R11-54_MAXAC.001</strain>
    </source>
</reference>
<evidence type="ECO:0000256" key="6">
    <source>
        <dbReference type="SAM" id="Phobius"/>
    </source>
</evidence>
<feature type="transmembrane region" description="Helical" evidence="6">
    <location>
        <begin position="215"/>
        <end position="231"/>
    </location>
</feature>
<evidence type="ECO:0000256" key="2">
    <source>
        <dbReference type="ARBA" id="ARBA00022475"/>
    </source>
</evidence>
<name>A0A935IW71_9MICO</name>
<keyword evidence="4 6" id="KW-1133">Transmembrane helix</keyword>
<evidence type="ECO:0000313" key="8">
    <source>
        <dbReference type="EMBL" id="MBL0004152.1"/>
    </source>
</evidence>
<keyword evidence="3 6" id="KW-0812">Transmembrane</keyword>
<dbReference type="Pfam" id="PF02653">
    <property type="entry name" value="BPD_transp_2"/>
    <property type="match status" value="1"/>
</dbReference>
<dbReference type="EMBL" id="JADKGK010000020">
    <property type="protein sequence ID" value="MBL0004152.1"/>
    <property type="molecule type" value="Genomic_DNA"/>
</dbReference>
<feature type="transmembrane region" description="Helical" evidence="6">
    <location>
        <begin position="295"/>
        <end position="320"/>
    </location>
</feature>
<evidence type="ECO:0000313" key="9">
    <source>
        <dbReference type="Proteomes" id="UP000726105"/>
    </source>
</evidence>
<dbReference type="Proteomes" id="UP000886632">
    <property type="component" value="Unassembled WGS sequence"/>
</dbReference>
<dbReference type="Proteomes" id="UP000726105">
    <property type="component" value="Unassembled WGS sequence"/>
</dbReference>
<feature type="transmembrane region" description="Helical" evidence="6">
    <location>
        <begin position="77"/>
        <end position="98"/>
    </location>
</feature>
<evidence type="ECO:0000256" key="1">
    <source>
        <dbReference type="ARBA" id="ARBA00004651"/>
    </source>
</evidence>
<proteinExistence type="predicted"/>
<dbReference type="GO" id="GO:0005886">
    <property type="term" value="C:plasma membrane"/>
    <property type="evidence" value="ECO:0007669"/>
    <property type="project" value="UniProtKB-SubCell"/>
</dbReference>
<feature type="transmembrane region" description="Helical" evidence="6">
    <location>
        <begin position="261"/>
        <end position="283"/>
    </location>
</feature>
<dbReference type="GO" id="GO:0022857">
    <property type="term" value="F:transmembrane transporter activity"/>
    <property type="evidence" value="ECO:0007669"/>
    <property type="project" value="InterPro"/>
</dbReference>
<comment type="subcellular location">
    <subcellularLocation>
        <location evidence="1">Cell membrane</location>
        <topology evidence="1">Multi-pass membrane protein</topology>
    </subcellularLocation>
</comment>
<accession>A0A935IW71</accession>
<dbReference type="EMBL" id="JADJIB010000004">
    <property type="protein sequence ID" value="MBK7273843.1"/>
    <property type="molecule type" value="Genomic_DNA"/>
</dbReference>
<feature type="transmembrane region" description="Helical" evidence="6">
    <location>
        <begin position="332"/>
        <end position="352"/>
    </location>
</feature>
<feature type="transmembrane region" description="Helical" evidence="6">
    <location>
        <begin position="104"/>
        <end position="129"/>
    </location>
</feature>